<evidence type="ECO:0000313" key="6">
    <source>
        <dbReference type="Proteomes" id="UP000199545"/>
    </source>
</evidence>
<dbReference type="InterPro" id="IPR036390">
    <property type="entry name" value="WH_DNA-bd_sf"/>
</dbReference>
<evidence type="ECO:0000256" key="3">
    <source>
        <dbReference type="ARBA" id="ARBA00022629"/>
    </source>
</evidence>
<dbReference type="CDD" id="cd24076">
    <property type="entry name" value="ASKHA_ATPase_ROK_BsXylR-like"/>
    <property type="match status" value="1"/>
</dbReference>
<name>A0A1I3V838_9BACL</name>
<dbReference type="GO" id="GO:0016301">
    <property type="term" value="F:kinase activity"/>
    <property type="evidence" value="ECO:0007669"/>
    <property type="project" value="UniProtKB-KW"/>
</dbReference>
<comment type="function">
    <text evidence="1">Transcriptional repressor of xylose-utilizing enzymes.</text>
</comment>
<evidence type="ECO:0000256" key="1">
    <source>
        <dbReference type="ARBA" id="ARBA00002486"/>
    </source>
</evidence>
<dbReference type="PANTHER" id="PTHR18964:SF149">
    <property type="entry name" value="BIFUNCTIONAL UDP-N-ACETYLGLUCOSAMINE 2-EPIMERASE_N-ACETYLMANNOSAMINE KINASE"/>
    <property type="match status" value="1"/>
</dbReference>
<keyword evidence="3" id="KW-0119">Carbohydrate metabolism</keyword>
<dbReference type="Pfam" id="PF13412">
    <property type="entry name" value="HTH_24"/>
    <property type="match status" value="1"/>
</dbReference>
<dbReference type="GO" id="GO:0042732">
    <property type="term" value="P:D-xylose metabolic process"/>
    <property type="evidence" value="ECO:0007669"/>
    <property type="project" value="UniProtKB-KW"/>
</dbReference>
<gene>
    <name evidence="5" type="ORF">SAMN05421852_1382</name>
</gene>
<dbReference type="InterPro" id="IPR043129">
    <property type="entry name" value="ATPase_NBD"/>
</dbReference>
<dbReference type="SUPFAM" id="SSF53067">
    <property type="entry name" value="Actin-like ATPase domain"/>
    <property type="match status" value="1"/>
</dbReference>
<dbReference type="InterPro" id="IPR036388">
    <property type="entry name" value="WH-like_DNA-bd_sf"/>
</dbReference>
<sequence length="387" mass="42071">MVKKINKSIVLETIKQKHPISRAQISELTGLNKGTVSSIVQELIEEEFVSEIGPGRSSGGRRPVMLLYNQKAGFAIGIDLNVNYLLTVLTDLQGNIVLEQKTYLNDRSLSSVAKQIIQSIRLIMDQVPKSRHGIVGVGIGIPGLCSEDGTILFAPNLGWREVDLKQALSSECSLPIFVLNEAHAGAIGEHLLGAGKGVSDLIYLSVGIGIGSGIIFNNTLYKGNSGLAGEIGHCIIVPNGKLCRCGNRGCWEVYASEIALLEYAKAHSLLLSLPEEKWNIETLIDLASQGHQEAIELFHEIGQYLGIGLCNIMHVFNPELIIIGNRFAQAEKWITSPIHQAIENNSLAFHRKKVRIRFANLGIHSSAIGAASLAITHFFSDLNVSIK</sequence>
<keyword evidence="4" id="KW-1133">Transmembrane helix</keyword>
<keyword evidence="6" id="KW-1185">Reference proteome</keyword>
<keyword evidence="5" id="KW-0808">Transferase</keyword>
<accession>A0A1I3V838</accession>
<dbReference type="AlphaFoldDB" id="A0A1I3V838"/>
<dbReference type="InterPro" id="IPR049874">
    <property type="entry name" value="ROK_cs"/>
</dbReference>
<comment type="similarity">
    <text evidence="2">Belongs to the ROK (NagC/XylR) family.</text>
</comment>
<proteinExistence type="inferred from homology"/>
<dbReference type="InterPro" id="IPR000600">
    <property type="entry name" value="ROK"/>
</dbReference>
<dbReference type="Gene3D" id="3.30.420.40">
    <property type="match status" value="2"/>
</dbReference>
<evidence type="ECO:0000256" key="4">
    <source>
        <dbReference type="SAM" id="Phobius"/>
    </source>
</evidence>
<dbReference type="Proteomes" id="UP000199545">
    <property type="component" value="Unassembled WGS sequence"/>
</dbReference>
<keyword evidence="3" id="KW-0859">Xylose metabolism</keyword>
<dbReference type="Gene3D" id="1.10.10.10">
    <property type="entry name" value="Winged helix-like DNA-binding domain superfamily/Winged helix DNA-binding domain"/>
    <property type="match status" value="1"/>
</dbReference>
<dbReference type="PROSITE" id="PS01125">
    <property type="entry name" value="ROK"/>
    <property type="match status" value="1"/>
</dbReference>
<feature type="transmembrane region" description="Helical" evidence="4">
    <location>
        <begin position="358"/>
        <end position="379"/>
    </location>
</feature>
<organism evidence="5 6">
    <name type="scientific">Thermoflavimicrobium dichotomicum</name>
    <dbReference type="NCBI Taxonomy" id="46223"/>
    <lineage>
        <taxon>Bacteria</taxon>
        <taxon>Bacillati</taxon>
        <taxon>Bacillota</taxon>
        <taxon>Bacilli</taxon>
        <taxon>Bacillales</taxon>
        <taxon>Thermoactinomycetaceae</taxon>
        <taxon>Thermoflavimicrobium</taxon>
    </lineage>
</organism>
<evidence type="ECO:0000256" key="2">
    <source>
        <dbReference type="ARBA" id="ARBA00006479"/>
    </source>
</evidence>
<keyword evidence="5" id="KW-0418">Kinase</keyword>
<dbReference type="SUPFAM" id="SSF46785">
    <property type="entry name" value="Winged helix' DNA-binding domain"/>
    <property type="match status" value="1"/>
</dbReference>
<dbReference type="EMBL" id="FORR01000038">
    <property type="protein sequence ID" value="SFJ91578.1"/>
    <property type="molecule type" value="Genomic_DNA"/>
</dbReference>
<dbReference type="STRING" id="46223.SAMN05421852_1382"/>
<reference evidence="5 6" key="1">
    <citation type="submission" date="2016-10" db="EMBL/GenBank/DDBJ databases">
        <authorList>
            <person name="de Groot N.N."/>
        </authorList>
    </citation>
    <scope>NUCLEOTIDE SEQUENCE [LARGE SCALE GENOMIC DNA]</scope>
    <source>
        <strain evidence="5 6">DSM 44778</strain>
    </source>
</reference>
<keyword evidence="4" id="KW-0812">Transmembrane</keyword>
<dbReference type="Pfam" id="PF00480">
    <property type="entry name" value="ROK"/>
    <property type="match status" value="1"/>
</dbReference>
<evidence type="ECO:0000313" key="5">
    <source>
        <dbReference type="EMBL" id="SFJ91578.1"/>
    </source>
</evidence>
<protein>
    <submittedName>
        <fullName evidence="5">ROK family protein (Putative glucokinase)</fullName>
    </submittedName>
</protein>
<dbReference type="PANTHER" id="PTHR18964">
    <property type="entry name" value="ROK (REPRESSOR, ORF, KINASE) FAMILY"/>
    <property type="match status" value="1"/>
</dbReference>
<keyword evidence="4" id="KW-0472">Membrane</keyword>